<evidence type="ECO:0000256" key="1">
    <source>
        <dbReference type="ARBA" id="ARBA00004141"/>
    </source>
</evidence>
<evidence type="ECO:0000256" key="2">
    <source>
        <dbReference type="ARBA" id="ARBA00022692"/>
    </source>
</evidence>
<feature type="transmembrane region" description="Helical" evidence="5">
    <location>
        <begin position="384"/>
        <end position="401"/>
    </location>
</feature>
<proteinExistence type="predicted"/>
<reference evidence="7 8" key="1">
    <citation type="journal article" date="2013" name="Gut Pathog.">
        <title>Evidence of a new metabolic capacity in an emerging diarrheal pathogen: lessons from the draft genomes of Vibrio fluvialis strains PG41 and I21563.</title>
        <authorList>
            <person name="Khatri I."/>
            <person name="Mahajan S."/>
            <person name="Dureja C."/>
            <person name="Subramanian S."/>
            <person name="Raychaudhuri S."/>
        </authorList>
    </citation>
    <scope>NUCLEOTIDE SEQUENCE [LARGE SCALE GENOMIC DNA]</scope>
    <source>
        <strain evidence="7 8">PG41</strain>
    </source>
</reference>
<evidence type="ECO:0000259" key="6">
    <source>
        <dbReference type="Pfam" id="PF04932"/>
    </source>
</evidence>
<feature type="transmembrane region" description="Helical" evidence="5">
    <location>
        <begin position="60"/>
        <end position="80"/>
    </location>
</feature>
<name>S7J594_VIBFL</name>
<feature type="transmembrane region" description="Helical" evidence="5">
    <location>
        <begin position="92"/>
        <end position="108"/>
    </location>
</feature>
<feature type="transmembrane region" description="Helical" evidence="5">
    <location>
        <begin position="161"/>
        <end position="179"/>
    </location>
</feature>
<dbReference type="EMBL" id="ASXS01000040">
    <property type="protein sequence ID" value="EPP19146.1"/>
    <property type="molecule type" value="Genomic_DNA"/>
</dbReference>
<dbReference type="GO" id="GO:0016020">
    <property type="term" value="C:membrane"/>
    <property type="evidence" value="ECO:0007669"/>
    <property type="project" value="UniProtKB-SubCell"/>
</dbReference>
<feature type="transmembrane region" description="Helical" evidence="5">
    <location>
        <begin position="407"/>
        <end position="426"/>
    </location>
</feature>
<evidence type="ECO:0000313" key="7">
    <source>
        <dbReference type="EMBL" id="EPP19146.1"/>
    </source>
</evidence>
<feature type="transmembrane region" description="Helical" evidence="5">
    <location>
        <begin position="20"/>
        <end position="48"/>
    </location>
</feature>
<dbReference type="PANTHER" id="PTHR37422">
    <property type="entry name" value="TEICHURONIC ACID BIOSYNTHESIS PROTEIN TUAE"/>
    <property type="match status" value="1"/>
</dbReference>
<feature type="transmembrane region" description="Helical" evidence="5">
    <location>
        <begin position="115"/>
        <end position="132"/>
    </location>
</feature>
<keyword evidence="4 5" id="KW-0472">Membrane</keyword>
<evidence type="ECO:0000313" key="8">
    <source>
        <dbReference type="Proteomes" id="UP000014854"/>
    </source>
</evidence>
<dbReference type="Pfam" id="PF04932">
    <property type="entry name" value="Wzy_C"/>
    <property type="match status" value="1"/>
</dbReference>
<dbReference type="InterPro" id="IPR051533">
    <property type="entry name" value="WaaL-like"/>
</dbReference>
<keyword evidence="2 5" id="KW-0812">Transmembrane</keyword>
<dbReference type="PANTHER" id="PTHR37422:SF13">
    <property type="entry name" value="LIPOPOLYSACCHARIDE BIOSYNTHESIS PROTEIN PA4999-RELATED"/>
    <property type="match status" value="1"/>
</dbReference>
<evidence type="ECO:0000256" key="3">
    <source>
        <dbReference type="ARBA" id="ARBA00022989"/>
    </source>
</evidence>
<feature type="transmembrane region" description="Helical" evidence="5">
    <location>
        <begin position="216"/>
        <end position="233"/>
    </location>
</feature>
<organism evidence="7 8">
    <name type="scientific">Vibrio fluvialis PG41</name>
    <dbReference type="NCBI Taxonomy" id="1336752"/>
    <lineage>
        <taxon>Bacteria</taxon>
        <taxon>Pseudomonadati</taxon>
        <taxon>Pseudomonadota</taxon>
        <taxon>Gammaproteobacteria</taxon>
        <taxon>Vibrionales</taxon>
        <taxon>Vibrionaceae</taxon>
        <taxon>Vibrio</taxon>
    </lineage>
</organism>
<dbReference type="Proteomes" id="UP000014854">
    <property type="component" value="Unassembled WGS sequence"/>
</dbReference>
<keyword evidence="3 5" id="KW-1133">Transmembrane helix</keyword>
<feature type="transmembrane region" description="Helical" evidence="5">
    <location>
        <begin position="191"/>
        <end position="210"/>
    </location>
</feature>
<evidence type="ECO:0000256" key="4">
    <source>
        <dbReference type="ARBA" id="ARBA00023136"/>
    </source>
</evidence>
<comment type="caution">
    <text evidence="7">The sequence shown here is derived from an EMBL/GenBank/DDBJ whole genome shotgun (WGS) entry which is preliminary data.</text>
</comment>
<dbReference type="PATRIC" id="fig|1336752.4.peg.4877"/>
<feature type="domain" description="O-antigen ligase-related" evidence="6">
    <location>
        <begin position="201"/>
        <end position="361"/>
    </location>
</feature>
<feature type="transmembrane region" description="Helical" evidence="5">
    <location>
        <begin position="344"/>
        <end position="372"/>
    </location>
</feature>
<protein>
    <submittedName>
        <fullName evidence="7">O-antigen polymerase</fullName>
    </submittedName>
</protein>
<evidence type="ECO:0000256" key="5">
    <source>
        <dbReference type="SAM" id="Phobius"/>
    </source>
</evidence>
<dbReference type="InterPro" id="IPR007016">
    <property type="entry name" value="O-antigen_ligase-rel_domated"/>
</dbReference>
<sequence length="431" mass="49624">MHERTSPYQKTNYFMLLVCIIYATCMNLVPFLGRTAEVIILFSIYVIFKRTDYKIFNDSLFIIALLSILVIISSWVNISIIDPKLAAKVPDLRYFLRLFLFIPIAYWLGGNIRNINIILLASATAIILSTFTRGDGLSEWLIGLHGERVDFKIINAQHTTFFMALVLLGTITYYIPTIIKSWRKLSHTQKAIHTITILILSSLSFVGALISQTRGIWLALSISLLVIAVPYTFNFKKMKKKRIIATILISITVLTTAILYSPLERIFYQRISMENNVFSQFISNGIDNLPYSSIGIRLHSWNEALKWIETRPIIGSGELAKSAVIQNSNFPEEIKHNFRHLHNYYLETIVCYGFVGLFLLILIYIILSKNIISLWKQYRELSNLALYCMCAMVLFIFANLFESYNSMWSGWVANNVIFATIYSFHIHKKVE</sequence>
<dbReference type="AlphaFoldDB" id="S7J594"/>
<accession>S7J594</accession>
<comment type="subcellular location">
    <subcellularLocation>
        <location evidence="1">Membrane</location>
        <topology evidence="1">Multi-pass membrane protein</topology>
    </subcellularLocation>
</comment>
<feature type="transmembrane region" description="Helical" evidence="5">
    <location>
        <begin position="245"/>
        <end position="263"/>
    </location>
</feature>
<gene>
    <name evidence="7" type="ORF">L910_3513</name>
</gene>